<comment type="caution">
    <text evidence="2">The sequence shown here is derived from an EMBL/GenBank/DDBJ whole genome shotgun (WGS) entry which is preliminary data.</text>
</comment>
<organism evidence="2 3">
    <name type="scientific">Novosphingobium pentaromativorans US6-1</name>
    <dbReference type="NCBI Taxonomy" id="1088721"/>
    <lineage>
        <taxon>Bacteria</taxon>
        <taxon>Pseudomonadati</taxon>
        <taxon>Pseudomonadota</taxon>
        <taxon>Alphaproteobacteria</taxon>
        <taxon>Sphingomonadales</taxon>
        <taxon>Sphingomonadaceae</taxon>
        <taxon>Novosphingobium</taxon>
    </lineage>
</organism>
<dbReference type="EMBL" id="AGFM01000087">
    <property type="protein sequence ID" value="EHJ58315.1"/>
    <property type="molecule type" value="Genomic_DNA"/>
</dbReference>
<gene>
    <name evidence="2" type="ORF">NSU_4709</name>
</gene>
<evidence type="ECO:0000313" key="2">
    <source>
        <dbReference type="EMBL" id="EHJ58315.1"/>
    </source>
</evidence>
<feature type="region of interest" description="Disordered" evidence="1">
    <location>
        <begin position="76"/>
        <end position="144"/>
    </location>
</feature>
<reference evidence="2 3" key="1">
    <citation type="journal article" date="2012" name="J. Bacteriol.">
        <title>Genome sequence of benzo(a)pyrene-degrading bacterium Novosphingobium pentaromativorans US6-1.</title>
        <authorList>
            <person name="Luo Y.R."/>
            <person name="Kang S.G."/>
            <person name="Kim S.J."/>
            <person name="Kim M.R."/>
            <person name="Li N."/>
            <person name="Lee J.H."/>
            <person name="Kwon K.K."/>
        </authorList>
    </citation>
    <scope>NUCLEOTIDE SEQUENCE [LARGE SCALE GENOMIC DNA]</scope>
    <source>
        <strain evidence="2 3">US6-1</strain>
    </source>
</reference>
<proteinExistence type="predicted"/>
<dbReference type="AlphaFoldDB" id="G6EK38"/>
<dbReference type="Proteomes" id="UP000004030">
    <property type="component" value="Unassembled WGS sequence"/>
</dbReference>
<evidence type="ECO:0000256" key="1">
    <source>
        <dbReference type="SAM" id="MobiDB-lite"/>
    </source>
</evidence>
<protein>
    <submittedName>
        <fullName evidence="2">Uncharacterized protein</fullName>
    </submittedName>
</protein>
<evidence type="ECO:0000313" key="3">
    <source>
        <dbReference type="Proteomes" id="UP000004030"/>
    </source>
</evidence>
<keyword evidence="3" id="KW-1185">Reference proteome</keyword>
<name>G6EK38_9SPHN</name>
<sequence>MSRVTISRYSRLTPAELTVRGERRIGCRTTSRSRDTTKINSSSVNAQSPAAAIARIFRCRRIRWLFEWLYESSISPRHQSKERGWRGSQAGEPGREIPIGQVKKPRRRPTCLSLSETPPARTRKRYANEDVLRQDPPGEGYDHR</sequence>
<dbReference type="PATRIC" id="fig|1088721.3.peg.4627"/>
<accession>G6EK38</accession>